<feature type="region of interest" description="Disordered" evidence="1">
    <location>
        <begin position="226"/>
        <end position="249"/>
    </location>
</feature>
<evidence type="ECO:0000259" key="2">
    <source>
        <dbReference type="Pfam" id="PF08241"/>
    </source>
</evidence>
<keyword evidence="4" id="KW-1185">Reference proteome</keyword>
<organism evidence="3 4">
    <name type="scientific">Candidatus Viadribacter manganicus</name>
    <dbReference type="NCBI Taxonomy" id="1759059"/>
    <lineage>
        <taxon>Bacteria</taxon>
        <taxon>Pseudomonadati</taxon>
        <taxon>Pseudomonadota</taxon>
        <taxon>Alphaproteobacteria</taxon>
        <taxon>Hyphomonadales</taxon>
        <taxon>Hyphomonadaceae</taxon>
        <taxon>Candidatus Viadribacter</taxon>
    </lineage>
</organism>
<dbReference type="GO" id="GO:0008757">
    <property type="term" value="F:S-adenosylmethionine-dependent methyltransferase activity"/>
    <property type="evidence" value="ECO:0007669"/>
    <property type="project" value="InterPro"/>
</dbReference>
<proteinExistence type="predicted"/>
<dbReference type="Gene3D" id="3.40.50.150">
    <property type="entry name" value="Vaccinia Virus protein VP39"/>
    <property type="match status" value="1"/>
</dbReference>
<dbReference type="Pfam" id="PF08241">
    <property type="entry name" value="Methyltransf_11"/>
    <property type="match status" value="1"/>
</dbReference>
<evidence type="ECO:0000313" key="3">
    <source>
        <dbReference type="EMBL" id="ANP45386.1"/>
    </source>
</evidence>
<sequence length="249" mass="27456">MRVDVLALQRFYASSLGEAARRAAARRLAALWPHADGLDVLGVGYPTPYLDRFRAAARRVVVTMPAAQGVEPWPANGKVATTLSEEARLPFMDAVFDRVLLVHALEECDAVHAMLREVWRVMAPEGRLVVIASNRWSLWAQSDASPFGYGRPYSRTQLAALLGDSMFEPVVSARALYVPPWRRAAGAAEPFERVGELLWPAQGGLVLMEAVKRLYATTARSEGRVLLAKAPPRKRPETKGALPENNRDT</sequence>
<dbReference type="KEGG" id="cbot:ATE48_05380"/>
<evidence type="ECO:0000256" key="1">
    <source>
        <dbReference type="SAM" id="MobiDB-lite"/>
    </source>
</evidence>
<dbReference type="InterPro" id="IPR029063">
    <property type="entry name" value="SAM-dependent_MTases_sf"/>
</dbReference>
<protein>
    <recommendedName>
        <fullName evidence="2">Methyltransferase type 11 domain-containing protein</fullName>
    </recommendedName>
</protein>
<feature type="domain" description="Methyltransferase type 11" evidence="2">
    <location>
        <begin position="42"/>
        <end position="130"/>
    </location>
</feature>
<dbReference type="InParanoid" id="A0A1B1AFM8"/>
<gene>
    <name evidence="3" type="ORF">ATE48_05380</name>
</gene>
<name>A0A1B1AFM8_9PROT</name>
<dbReference type="Proteomes" id="UP000092498">
    <property type="component" value="Chromosome"/>
</dbReference>
<evidence type="ECO:0000313" key="4">
    <source>
        <dbReference type="Proteomes" id="UP000092498"/>
    </source>
</evidence>
<dbReference type="RefSeq" id="WP_066768608.1">
    <property type="nucleotide sequence ID" value="NZ_CP013244.1"/>
</dbReference>
<dbReference type="OrthoDB" id="9800231at2"/>
<dbReference type="AlphaFoldDB" id="A0A1B1AFM8"/>
<dbReference type="STRING" id="1759059.ATE48_05380"/>
<accession>A0A1B1AFM8</accession>
<reference evidence="3 4" key="1">
    <citation type="submission" date="2015-11" db="EMBL/GenBank/DDBJ databases">
        <title>Whole-Genome Sequence of Candidatus Oderbacter manganicum from the National Park Lower Oder Valley, Germany.</title>
        <authorList>
            <person name="Braun B."/>
            <person name="Liere K."/>
            <person name="Szewzyk U."/>
        </authorList>
    </citation>
    <scope>NUCLEOTIDE SEQUENCE [LARGE SCALE GENOMIC DNA]</scope>
    <source>
        <strain evidence="3 4">OTSz_A_272</strain>
    </source>
</reference>
<dbReference type="InterPro" id="IPR013216">
    <property type="entry name" value="Methyltransf_11"/>
</dbReference>
<dbReference type="EMBL" id="CP013244">
    <property type="protein sequence ID" value="ANP45386.1"/>
    <property type="molecule type" value="Genomic_DNA"/>
</dbReference>
<dbReference type="SUPFAM" id="SSF53335">
    <property type="entry name" value="S-adenosyl-L-methionine-dependent methyltransferases"/>
    <property type="match status" value="1"/>
</dbReference>